<comment type="caution">
    <text evidence="2">The sequence shown here is derived from an EMBL/GenBank/DDBJ whole genome shotgun (WGS) entry which is preliminary data.</text>
</comment>
<protein>
    <submittedName>
        <fullName evidence="2">Uncharacterized protein</fullName>
    </submittedName>
</protein>
<dbReference type="AlphaFoldDB" id="A0ABD3INS4"/>
<proteinExistence type="predicted"/>
<feature type="region of interest" description="Disordered" evidence="1">
    <location>
        <begin position="69"/>
        <end position="98"/>
    </location>
</feature>
<sequence length="593" mass="68098">MRGLLGASQELGDKKKRLPKAPSLTTLTPRSDYADYKLEFKHWAQQGHGNGRHGHGHGHGMLCSLPSTVAHYSGAPEPNQTRHRSQVANMHDDSLEDEKARAHRRKCFPMIMRWIKRSPEEIREICRAAVLEMEYAEETLDHFYREMSKEVETILHEGDPRVPEELSRRVVVTCVTDDCSCHWKHVYVYVYVLRRKQRKQGSGASAAKESCRELEVELALTYSPYLEGTAAHWPTDYFPFREDGVPHKWKVVNKFELSSQDVDEYGVAREEAKKCAGWLIAQNKLAGKDTRTLAMELWEKSKLIVGGVPGVDACAAAELIECVCSPPPLRTTLVRLSPTRRDIGLRMLMCLTTLPNKSIFMVGFHENQCEVANMREEEQEQEYVGGFPVKCFPLIMRWKERSSEEIRERCRAVSLEMKYAEETLDHFYREMSKEVETILHEGDPRLPEELSRRVVVTCVSEDPPWRYYDPRENWTYVYVLRRKQRKQGSGASAAKSAAKESCRELEVELYMTYSPELEVAAALWPSDDFPFGKNRMLHKWKVVNKFVLSSQDEDVYAVAEEEARKWAGWLIAQNKLAGKDMGKDTSNATLGKV</sequence>
<dbReference type="Proteomes" id="UP001634007">
    <property type="component" value="Unassembled WGS sequence"/>
</dbReference>
<dbReference type="EMBL" id="JBJKBG010000011">
    <property type="protein sequence ID" value="KAL3714971.1"/>
    <property type="molecule type" value="Genomic_DNA"/>
</dbReference>
<name>A0ABD3INS4_EUCGL</name>
<evidence type="ECO:0000313" key="3">
    <source>
        <dbReference type="Proteomes" id="UP001634007"/>
    </source>
</evidence>
<organism evidence="2 3">
    <name type="scientific">Eucalyptus globulus</name>
    <name type="common">Tasmanian blue gum</name>
    <dbReference type="NCBI Taxonomy" id="34317"/>
    <lineage>
        <taxon>Eukaryota</taxon>
        <taxon>Viridiplantae</taxon>
        <taxon>Streptophyta</taxon>
        <taxon>Embryophyta</taxon>
        <taxon>Tracheophyta</taxon>
        <taxon>Spermatophyta</taxon>
        <taxon>Magnoliopsida</taxon>
        <taxon>eudicotyledons</taxon>
        <taxon>Gunneridae</taxon>
        <taxon>Pentapetalae</taxon>
        <taxon>rosids</taxon>
        <taxon>malvids</taxon>
        <taxon>Myrtales</taxon>
        <taxon>Myrtaceae</taxon>
        <taxon>Myrtoideae</taxon>
        <taxon>Eucalypteae</taxon>
        <taxon>Eucalyptus</taxon>
    </lineage>
</organism>
<keyword evidence="3" id="KW-1185">Reference proteome</keyword>
<evidence type="ECO:0000256" key="1">
    <source>
        <dbReference type="SAM" id="MobiDB-lite"/>
    </source>
</evidence>
<reference evidence="2 3" key="1">
    <citation type="submission" date="2024-11" db="EMBL/GenBank/DDBJ databases">
        <title>Chromosome-level genome assembly of Eucalyptus globulus Labill. provides insights into its genome evolution.</title>
        <authorList>
            <person name="Li X."/>
        </authorList>
    </citation>
    <scope>NUCLEOTIDE SEQUENCE [LARGE SCALE GENOMIC DNA]</scope>
    <source>
        <strain evidence="2">CL2024</strain>
        <tissue evidence="2">Fresh tender leaves</tissue>
    </source>
</reference>
<accession>A0ABD3INS4</accession>
<gene>
    <name evidence="2" type="ORF">ACJRO7_006819</name>
</gene>
<feature type="region of interest" description="Disordered" evidence="1">
    <location>
        <begin position="1"/>
        <end position="26"/>
    </location>
</feature>
<evidence type="ECO:0000313" key="2">
    <source>
        <dbReference type="EMBL" id="KAL3714971.1"/>
    </source>
</evidence>